<accession>A0AAE7C129</accession>
<sequence>MINETETQETYTSDHLREQYGNELIADLQKRIEDVKSEIKALEELKLIEERREKAYNFVTSINGLKWDDVESLFDFTDAAKYERTFNAFRQMQQSAYSDASAGFGQAKNPEQSGGKSYGQELARRTIRGRK</sequence>
<proteinExistence type="predicted"/>
<evidence type="ECO:0000313" key="3">
    <source>
        <dbReference type="EMBL" id="QIH79466.1"/>
    </source>
</evidence>
<reference evidence="3" key="1">
    <citation type="journal article" date="2020" name="Antimicrob. Agents Chemother.">
        <title>The novel macrolide resistance genes mef(D), msr(F) and msr(H) are present on resistance islands in Macrococcus canis, Macrococcus caseolyticus and Staphylococcus aureus.</title>
        <authorList>
            <person name="Schwendener S."/>
            <person name="Dona V."/>
            <person name="Perreten V."/>
        </authorList>
    </citation>
    <scope>NUCLEOTIDE SEQUENCE</scope>
    <source>
        <strain evidence="3">Epi0076A</strain>
        <plasmid evidence="3">pEpi0076A-1</plasmid>
    </source>
</reference>
<keyword evidence="3" id="KW-0614">Plasmid</keyword>
<keyword evidence="1" id="KW-0175">Coiled coil</keyword>
<gene>
    <name evidence="3" type="ORF">GTN30_12635</name>
</gene>
<dbReference type="RefSeq" id="WP_164954097.1">
    <property type="nucleotide sequence ID" value="NZ_CP047364.1"/>
</dbReference>
<name>A0AAE7C129_9STAP</name>
<dbReference type="AlphaFoldDB" id="A0AAE7C129"/>
<geneLocation type="plasmid" evidence="4">
    <name>pepi0076a-1</name>
</geneLocation>
<evidence type="ECO:0000256" key="2">
    <source>
        <dbReference type="SAM" id="MobiDB-lite"/>
    </source>
</evidence>
<organism evidence="3 4">
    <name type="scientific">Macrococcoides canis</name>
    <dbReference type="NCBI Taxonomy" id="1855823"/>
    <lineage>
        <taxon>Bacteria</taxon>
        <taxon>Bacillati</taxon>
        <taxon>Bacillota</taxon>
        <taxon>Bacilli</taxon>
        <taxon>Bacillales</taxon>
        <taxon>Staphylococcaceae</taxon>
        <taxon>Macrococcoides</taxon>
    </lineage>
</organism>
<evidence type="ECO:0000256" key="1">
    <source>
        <dbReference type="SAM" id="Coils"/>
    </source>
</evidence>
<feature type="coiled-coil region" evidence="1">
    <location>
        <begin position="25"/>
        <end position="52"/>
    </location>
</feature>
<dbReference type="EMBL" id="CP047364">
    <property type="protein sequence ID" value="QIH79466.1"/>
    <property type="molecule type" value="Genomic_DNA"/>
</dbReference>
<protein>
    <submittedName>
        <fullName evidence="3">Uncharacterized protein</fullName>
    </submittedName>
</protein>
<dbReference type="Proteomes" id="UP000501122">
    <property type="component" value="Plasmid pEpi0076A-1"/>
</dbReference>
<feature type="region of interest" description="Disordered" evidence="2">
    <location>
        <begin position="100"/>
        <end position="131"/>
    </location>
</feature>
<evidence type="ECO:0000313" key="4">
    <source>
        <dbReference type="Proteomes" id="UP000501122"/>
    </source>
</evidence>